<feature type="transmembrane region" description="Helical" evidence="1">
    <location>
        <begin position="264"/>
        <end position="281"/>
    </location>
</feature>
<feature type="transmembrane region" description="Helical" evidence="1">
    <location>
        <begin position="233"/>
        <end position="252"/>
    </location>
</feature>
<dbReference type="AlphaFoldDB" id="A0A3B0ZY04"/>
<name>A0A3B0ZY04_9ZZZZ</name>
<dbReference type="SUPFAM" id="SSF53448">
    <property type="entry name" value="Nucleotide-diphospho-sugar transferases"/>
    <property type="match status" value="1"/>
</dbReference>
<organism evidence="2">
    <name type="scientific">hydrothermal vent metagenome</name>
    <dbReference type="NCBI Taxonomy" id="652676"/>
    <lineage>
        <taxon>unclassified sequences</taxon>
        <taxon>metagenomes</taxon>
        <taxon>ecological metagenomes</taxon>
    </lineage>
</organism>
<keyword evidence="1" id="KW-1133">Transmembrane helix</keyword>
<keyword evidence="1" id="KW-0472">Membrane</keyword>
<dbReference type="EMBL" id="UOFT01000028">
    <property type="protein sequence ID" value="VAW92793.1"/>
    <property type="molecule type" value="Genomic_DNA"/>
</dbReference>
<sequence>MNNKILLSVIIGVQYAQDNLDAILLNLNPAAYVDVEFLFCATDADPDTLNIISAFNNCHLVTCKNGRLIPEMWGDGIKVAKSEKVALSTAHCIPAKNWVDILLATDMEQYPGVGGAIENDATSSPKDWAIFFLRYISFSPPQQSREIHEIAADNAVYRRDDILEHDDLLAKGFWEPSFHSRFRNKGMALFLSSDLVVTHRNCYTAGQFFKQRLAHGKEFGLARVREISTVKRLLLIVLSPALPILFLKKIILSVKQHGAHKSKLLMATPWLLVFLLAWGLGEARGYLSMKK</sequence>
<proteinExistence type="predicted"/>
<reference evidence="2" key="1">
    <citation type="submission" date="2018-06" db="EMBL/GenBank/DDBJ databases">
        <authorList>
            <person name="Zhirakovskaya E."/>
        </authorList>
    </citation>
    <scope>NUCLEOTIDE SEQUENCE</scope>
</reference>
<accession>A0A3B0ZY04</accession>
<dbReference type="InterPro" id="IPR029044">
    <property type="entry name" value="Nucleotide-diphossugar_trans"/>
</dbReference>
<evidence type="ECO:0000256" key="1">
    <source>
        <dbReference type="SAM" id="Phobius"/>
    </source>
</evidence>
<gene>
    <name evidence="2" type="ORF">MNBD_GAMMA23-361</name>
</gene>
<evidence type="ECO:0008006" key="3">
    <source>
        <dbReference type="Google" id="ProtNLM"/>
    </source>
</evidence>
<keyword evidence="1" id="KW-0812">Transmembrane</keyword>
<evidence type="ECO:0000313" key="2">
    <source>
        <dbReference type="EMBL" id="VAW92793.1"/>
    </source>
</evidence>
<dbReference type="Gene3D" id="3.90.550.10">
    <property type="entry name" value="Spore Coat Polysaccharide Biosynthesis Protein SpsA, Chain A"/>
    <property type="match status" value="1"/>
</dbReference>
<protein>
    <recommendedName>
        <fullName evidence="3">Glycosyltransferase 2-like domain-containing protein</fullName>
    </recommendedName>
</protein>